<sequence>MERRAKHTTIQAETPYICVYLYIRKTRILTCNYITLHYQVLSHQRTLPARPDTIFDEALNFNIPIPPDSSKTRLSAPPTPPPYAAL</sequence>
<proteinExistence type="predicted"/>
<dbReference type="Proteomes" id="UP001595075">
    <property type="component" value="Unassembled WGS sequence"/>
</dbReference>
<name>A0ABR4BQ36_9HELO</name>
<evidence type="ECO:0000256" key="1">
    <source>
        <dbReference type="SAM" id="MobiDB-lite"/>
    </source>
</evidence>
<dbReference type="EMBL" id="JAZHXI010000025">
    <property type="protein sequence ID" value="KAL2059864.1"/>
    <property type="molecule type" value="Genomic_DNA"/>
</dbReference>
<protein>
    <submittedName>
        <fullName evidence="2">Uncharacterized protein</fullName>
    </submittedName>
</protein>
<evidence type="ECO:0000313" key="2">
    <source>
        <dbReference type="EMBL" id="KAL2059864.1"/>
    </source>
</evidence>
<feature type="compositionally biased region" description="Pro residues" evidence="1">
    <location>
        <begin position="77"/>
        <end position="86"/>
    </location>
</feature>
<gene>
    <name evidence="2" type="ORF">VTL71DRAFT_10019</name>
</gene>
<feature type="region of interest" description="Disordered" evidence="1">
    <location>
        <begin position="66"/>
        <end position="86"/>
    </location>
</feature>
<accession>A0ABR4BQ36</accession>
<keyword evidence="3" id="KW-1185">Reference proteome</keyword>
<evidence type="ECO:0000313" key="3">
    <source>
        <dbReference type="Proteomes" id="UP001595075"/>
    </source>
</evidence>
<reference evidence="2 3" key="1">
    <citation type="journal article" date="2024" name="Commun. Biol.">
        <title>Comparative genomic analysis of thermophilic fungi reveals convergent evolutionary adaptations and gene losses.</title>
        <authorList>
            <person name="Steindorff A.S."/>
            <person name="Aguilar-Pontes M.V."/>
            <person name="Robinson A.J."/>
            <person name="Andreopoulos B."/>
            <person name="LaButti K."/>
            <person name="Kuo A."/>
            <person name="Mondo S."/>
            <person name="Riley R."/>
            <person name="Otillar R."/>
            <person name="Haridas S."/>
            <person name="Lipzen A."/>
            <person name="Grimwood J."/>
            <person name="Schmutz J."/>
            <person name="Clum A."/>
            <person name="Reid I.D."/>
            <person name="Moisan M.C."/>
            <person name="Butler G."/>
            <person name="Nguyen T.T.M."/>
            <person name="Dewar K."/>
            <person name="Conant G."/>
            <person name="Drula E."/>
            <person name="Henrissat B."/>
            <person name="Hansel C."/>
            <person name="Singer S."/>
            <person name="Hutchinson M.I."/>
            <person name="de Vries R.P."/>
            <person name="Natvig D.O."/>
            <person name="Powell A.J."/>
            <person name="Tsang A."/>
            <person name="Grigoriev I.V."/>
        </authorList>
    </citation>
    <scope>NUCLEOTIDE SEQUENCE [LARGE SCALE GENOMIC DNA]</scope>
    <source>
        <strain evidence="2 3">CBS 494.80</strain>
    </source>
</reference>
<organism evidence="2 3">
    <name type="scientific">Oculimacula yallundae</name>
    <dbReference type="NCBI Taxonomy" id="86028"/>
    <lineage>
        <taxon>Eukaryota</taxon>
        <taxon>Fungi</taxon>
        <taxon>Dikarya</taxon>
        <taxon>Ascomycota</taxon>
        <taxon>Pezizomycotina</taxon>
        <taxon>Leotiomycetes</taxon>
        <taxon>Helotiales</taxon>
        <taxon>Ploettnerulaceae</taxon>
        <taxon>Oculimacula</taxon>
    </lineage>
</organism>
<comment type="caution">
    <text evidence="2">The sequence shown here is derived from an EMBL/GenBank/DDBJ whole genome shotgun (WGS) entry which is preliminary data.</text>
</comment>